<dbReference type="PROSITE" id="PS50883">
    <property type="entry name" value="EAL"/>
    <property type="match status" value="1"/>
</dbReference>
<evidence type="ECO:0000259" key="1">
    <source>
        <dbReference type="PROSITE" id="PS50883"/>
    </source>
</evidence>
<dbReference type="Pfam" id="PF00563">
    <property type="entry name" value="EAL"/>
    <property type="match status" value="1"/>
</dbReference>
<dbReference type="PATRIC" id="fig|1116472.3.peg.899"/>
<feature type="domain" description="GGDEF" evidence="2">
    <location>
        <begin position="892"/>
        <end position="1026"/>
    </location>
</feature>
<dbReference type="SMART" id="SM00052">
    <property type="entry name" value="EAL"/>
    <property type="match status" value="1"/>
</dbReference>
<dbReference type="EMBL" id="AYLO01000029">
    <property type="protein sequence ID" value="ESS73238.1"/>
    <property type="molecule type" value="Genomic_DNA"/>
</dbReference>
<feature type="domain" description="EAL" evidence="1">
    <location>
        <begin position="1037"/>
        <end position="1290"/>
    </location>
</feature>
<dbReference type="InterPro" id="IPR009875">
    <property type="entry name" value="PilZ_domain"/>
</dbReference>
<dbReference type="OrthoDB" id="9787514at2"/>
<organism evidence="3 4">
    <name type="scientific">Methyloglobulus morosus KoM1</name>
    <dbReference type="NCBI Taxonomy" id="1116472"/>
    <lineage>
        <taxon>Bacteria</taxon>
        <taxon>Pseudomonadati</taxon>
        <taxon>Pseudomonadota</taxon>
        <taxon>Gammaproteobacteria</taxon>
        <taxon>Methylococcales</taxon>
        <taxon>Methylococcaceae</taxon>
        <taxon>Methyloglobulus</taxon>
    </lineage>
</organism>
<dbReference type="InterPro" id="IPR035919">
    <property type="entry name" value="EAL_sf"/>
</dbReference>
<dbReference type="InterPro" id="IPR050706">
    <property type="entry name" value="Cyclic-di-GMP_PDE-like"/>
</dbReference>
<dbReference type="InterPro" id="IPR001633">
    <property type="entry name" value="EAL_dom"/>
</dbReference>
<dbReference type="SMART" id="SM00267">
    <property type="entry name" value="GGDEF"/>
    <property type="match status" value="1"/>
</dbReference>
<dbReference type="SUPFAM" id="SSF141371">
    <property type="entry name" value="PilZ domain-like"/>
    <property type="match status" value="1"/>
</dbReference>
<dbReference type="STRING" id="1116472.MGMO_29c00090"/>
<keyword evidence="4" id="KW-1185">Reference proteome</keyword>
<dbReference type="SUPFAM" id="SSF141868">
    <property type="entry name" value="EAL domain-like"/>
    <property type="match status" value="1"/>
</dbReference>
<gene>
    <name evidence="3" type="ORF">MGMO_29c00090</name>
</gene>
<evidence type="ECO:0000259" key="2">
    <source>
        <dbReference type="PROSITE" id="PS50887"/>
    </source>
</evidence>
<dbReference type="PANTHER" id="PTHR33121">
    <property type="entry name" value="CYCLIC DI-GMP PHOSPHODIESTERASE PDEF"/>
    <property type="match status" value="1"/>
</dbReference>
<dbReference type="InterPro" id="IPR012434">
    <property type="entry name" value="DUF1631"/>
</dbReference>
<sequence>MVTPNKTTEKRRYKRQGTKVEAVITVGDKATIQCVILDFCEQGLFLQLKNPAEVGLQKGRSAKIYFSAQTETAKEYFQIDAQVARIADNGVGVVFENISEPMYKALTKSTNLGSIAAYSNNPRFYVASSNQEQFKEAFRKMLGNTLPVLLQEFFEDVEDELEKPPAFAENFRDVSAQRNLMSVLRMNKGALTTSYCKALTEGIKFTGGTTESKKGIEVSGSSLSLVEKDTFEDWLSFSTLIRKINAKYKNQLYQLELKLSYVTCFPRYLIKNPIDPERLCESFRQEIAAIEDSVAAKRTLYQAFQTTLSDHLSTLYSSFDALMVQFGAPIGIAQDITWKKNYPTSTKHDAFTETFTPGGEYQLPTFDNDAYHYSDASYNPGAPIPSIPLVRPPRVSQAQPVTQTANRLFNLISQGMAANQYGSTASHVIENEFSGPTGGVEYSADELLAALTKLQASRSMEGLPQDASALLQSQLEMASATSANLDSKRVSSADRTKLDIYDQLFQALLSELTLTPNVKSYLESIKLPLMALTIQDPNFLDSEHHPARNLLNQLFSLDSAVNQNKVIKNTQIRQVLDKMMSRIAQGSITNPDIFAKANEELKEISAPIARSKEANIRRVIEIYEGKQKLEKARLKIQHTIDSRLSGKTVPTVIQSLLSSGWQHLLVITELNNESAERLRYLEVIDELLGWYSHLDGLPEGQFAIIEMELDFINSKLGTVCTNAFVHNKIMEELYASLIGVGTPRVRKPIDMAFVELKAKEQPNEFVSDRWYLEVDQFEAGNWFTFSLEKEAFEPLKLVWIGEILKNFVFVNRDGYKKQDLTRNELAELLQSGVVTQIENLDEPVMDRATTTMLQQMQEKLIHSVSHDPVTNLPNRKRFITKIKELIANFDNSQHILGYLEIEDFRIITNVCGLLGGDKLLLQVAELMSKKLGANGMVSRLGDKTFGFLLQNTSSEEGQETAKQIRDMINKSNFVWNDKSFTVSIIMGLVPVIEGNIHNVEELLQKADSLIISAKRSGHNHIRVYQENDESLRLQADIHEWTGRIDRILSEKRLFARCQMIAPIFPEKNSHSHYEILLGVRDEVGNIIPPDNFIPAVERCQRMPEIDRWVVDNVFSWIVDNRRIFDNIGGFAINLSGQSLNSEEFLTFLKDRLSLQDVPADKITFEVTETVAAGSLVFTKRFIKEIKQFGCKFSLDDFGTGYSSYSYLKSLDVDYLKIDGSFIKDIANSPTDVVMVNSMNEIAHSLELETIAEYVENMTIHTILKEIGVDYAQGWGIHKPTPLAELHKAFN</sequence>
<dbReference type="eggNOG" id="COG2200">
    <property type="taxonomic scope" value="Bacteria"/>
</dbReference>
<dbReference type="eggNOG" id="COG2199">
    <property type="taxonomic scope" value="Bacteria"/>
</dbReference>
<dbReference type="InterPro" id="IPR043128">
    <property type="entry name" value="Rev_trsase/Diguanyl_cyclase"/>
</dbReference>
<dbReference type="NCBIfam" id="TIGR00254">
    <property type="entry name" value="GGDEF"/>
    <property type="match status" value="1"/>
</dbReference>
<dbReference type="CDD" id="cd01948">
    <property type="entry name" value="EAL"/>
    <property type="match status" value="1"/>
</dbReference>
<dbReference type="GO" id="GO:0035438">
    <property type="term" value="F:cyclic-di-GMP binding"/>
    <property type="evidence" value="ECO:0007669"/>
    <property type="project" value="InterPro"/>
</dbReference>
<dbReference type="GO" id="GO:0071111">
    <property type="term" value="F:cyclic-guanylate-specific phosphodiesterase activity"/>
    <property type="evidence" value="ECO:0007669"/>
    <property type="project" value="InterPro"/>
</dbReference>
<dbReference type="Proteomes" id="UP000017842">
    <property type="component" value="Unassembled WGS sequence"/>
</dbReference>
<dbReference type="SUPFAM" id="SSF55073">
    <property type="entry name" value="Nucleotide cyclase"/>
    <property type="match status" value="1"/>
</dbReference>
<dbReference type="CDD" id="cd01949">
    <property type="entry name" value="GGDEF"/>
    <property type="match status" value="1"/>
</dbReference>
<dbReference type="Gene3D" id="3.30.70.270">
    <property type="match status" value="1"/>
</dbReference>
<dbReference type="Pfam" id="PF07793">
    <property type="entry name" value="DUF1631"/>
    <property type="match status" value="1"/>
</dbReference>
<dbReference type="PROSITE" id="PS50887">
    <property type="entry name" value="GGDEF"/>
    <property type="match status" value="1"/>
</dbReference>
<proteinExistence type="predicted"/>
<reference evidence="3 4" key="1">
    <citation type="journal article" date="2013" name="Genome Announc.">
        <title>Draft Genome Sequence of the Methanotrophic Gammaproteobacterium Methyloglobulus morosus DSM 22980 Strain KoM1.</title>
        <authorList>
            <person name="Poehlein A."/>
            <person name="Deutzmann J.S."/>
            <person name="Daniel R."/>
            <person name="Simeonova D.D."/>
        </authorList>
    </citation>
    <scope>NUCLEOTIDE SEQUENCE [LARGE SCALE GENOMIC DNA]</scope>
    <source>
        <strain evidence="3 4">KoM1</strain>
    </source>
</reference>
<evidence type="ECO:0000313" key="3">
    <source>
        <dbReference type="EMBL" id="ESS73238.1"/>
    </source>
</evidence>
<comment type="caution">
    <text evidence="3">The sequence shown here is derived from an EMBL/GenBank/DDBJ whole genome shotgun (WGS) entry which is preliminary data.</text>
</comment>
<dbReference type="Gene3D" id="2.40.10.220">
    <property type="entry name" value="predicted glycosyltransferase like domains"/>
    <property type="match status" value="1"/>
</dbReference>
<dbReference type="InterPro" id="IPR000160">
    <property type="entry name" value="GGDEF_dom"/>
</dbReference>
<dbReference type="InterPro" id="IPR029787">
    <property type="entry name" value="Nucleotide_cyclase"/>
</dbReference>
<dbReference type="Gene3D" id="3.20.20.450">
    <property type="entry name" value="EAL domain"/>
    <property type="match status" value="1"/>
</dbReference>
<dbReference type="Pfam" id="PF00990">
    <property type="entry name" value="GGDEF"/>
    <property type="match status" value="1"/>
</dbReference>
<dbReference type="PANTHER" id="PTHR33121:SF23">
    <property type="entry name" value="CYCLIC DI-GMP PHOSPHODIESTERASE PDEB"/>
    <property type="match status" value="1"/>
</dbReference>
<name>V5C912_9GAMM</name>
<protein>
    <submittedName>
        <fullName evidence="3">Diguanylate cyclase/phosphodiesterase</fullName>
    </submittedName>
</protein>
<accession>V5C912</accession>
<dbReference type="RefSeq" id="WP_023493772.1">
    <property type="nucleotide sequence ID" value="NZ_AYLO01000029.1"/>
</dbReference>
<dbReference type="Pfam" id="PF07238">
    <property type="entry name" value="PilZ"/>
    <property type="match status" value="1"/>
</dbReference>
<evidence type="ECO:0000313" key="4">
    <source>
        <dbReference type="Proteomes" id="UP000017842"/>
    </source>
</evidence>